<feature type="compositionally biased region" description="Polar residues" evidence="6">
    <location>
        <begin position="354"/>
        <end position="371"/>
    </location>
</feature>
<evidence type="ECO:0000313" key="9">
    <source>
        <dbReference type="Proteomes" id="UP000318571"/>
    </source>
</evidence>
<protein>
    <recommendedName>
        <fullName evidence="7">Arf-GAP domain-containing protein</fullName>
    </recommendedName>
</protein>
<dbReference type="GO" id="GO:0005096">
    <property type="term" value="F:GTPase activator activity"/>
    <property type="evidence" value="ECO:0007669"/>
    <property type="project" value="UniProtKB-KW"/>
</dbReference>
<dbReference type="InterPro" id="IPR037278">
    <property type="entry name" value="ARFGAP/RecO"/>
</dbReference>
<comment type="caution">
    <text evidence="8">The sequence shown here is derived from an EMBL/GenBank/DDBJ whole genome shotgun (WGS) entry which is preliminary data.</text>
</comment>
<evidence type="ECO:0000256" key="3">
    <source>
        <dbReference type="ARBA" id="ARBA00022771"/>
    </source>
</evidence>
<evidence type="ECO:0000256" key="2">
    <source>
        <dbReference type="ARBA" id="ARBA00022723"/>
    </source>
</evidence>
<evidence type="ECO:0000259" key="7">
    <source>
        <dbReference type="PROSITE" id="PS50115"/>
    </source>
</evidence>
<dbReference type="CDD" id="cd08839">
    <property type="entry name" value="ArfGap_SMAP"/>
    <property type="match status" value="1"/>
</dbReference>
<dbReference type="Pfam" id="PF01412">
    <property type="entry name" value="ArfGap"/>
    <property type="match status" value="1"/>
</dbReference>
<feature type="compositionally biased region" description="Polar residues" evidence="6">
    <location>
        <begin position="172"/>
        <end position="187"/>
    </location>
</feature>
<dbReference type="Proteomes" id="UP000318571">
    <property type="component" value="Chromosome 8"/>
</dbReference>
<feature type="domain" description="Arf-GAP" evidence="7">
    <location>
        <begin position="18"/>
        <end position="136"/>
    </location>
</feature>
<accession>A0A553N981</accession>
<dbReference type="FunFam" id="1.10.220.150:FF:000009">
    <property type="entry name" value="stromal membrane-associated protein 1 isoform X1"/>
    <property type="match status" value="1"/>
</dbReference>
<proteinExistence type="predicted"/>
<dbReference type="InterPro" id="IPR051718">
    <property type="entry name" value="ARF_GTPase-activating"/>
</dbReference>
<feature type="compositionally biased region" description="Polar residues" evidence="6">
    <location>
        <begin position="201"/>
        <end position="212"/>
    </location>
</feature>
<sequence length="377" mass="40385">MAGKNDRDRTKVIQDRLQVLLTQMLKDDDNKYCVDCDSKGPRWASWNLGMFLCIRCAGIHRNLGVHISKVKSVNLDSWTPVQVASMQLMGNSRARAVYEANLPDGFIRPQNDQALEQFIRAKYEKKKYIAQEYVPEAPPDFPDGWYQLIEAEKPSKSSSGNGFSDFISATSPNVSAAQGAPTSSVGSGQPKKSEEEEFFSQGLSNQTTSAQANDGKMSKDSILALFGQKTNNSPSPMMQNAGGGGGHFGGFGAAPQPHQSMFPPGGSSFGGGSRPGQQQQQMFGTNPQSNPFLNPTSPNANQFASPNTGFGANSLASGPQNNQASLFGNQVNQTQNQMSGLNLGKGFNGIPLDPTSNNMPVNSNSNTSSSADILGLW</sequence>
<dbReference type="GO" id="GO:0008270">
    <property type="term" value="F:zinc ion binding"/>
    <property type="evidence" value="ECO:0007669"/>
    <property type="project" value="UniProtKB-KW"/>
</dbReference>
<evidence type="ECO:0000256" key="6">
    <source>
        <dbReference type="SAM" id="MobiDB-lite"/>
    </source>
</evidence>
<evidence type="ECO:0000313" key="8">
    <source>
        <dbReference type="EMBL" id="TRY61955.1"/>
    </source>
</evidence>
<dbReference type="EMBL" id="VCGU01000459">
    <property type="protein sequence ID" value="TRY61955.1"/>
    <property type="molecule type" value="Genomic_DNA"/>
</dbReference>
<dbReference type="PANTHER" id="PTHR45705">
    <property type="entry name" value="FI20236P1"/>
    <property type="match status" value="1"/>
</dbReference>
<keyword evidence="4" id="KW-0862">Zinc</keyword>
<feature type="compositionally biased region" description="Polar residues" evidence="6">
    <location>
        <begin position="228"/>
        <end position="238"/>
    </location>
</feature>
<dbReference type="AlphaFoldDB" id="A0A553N981"/>
<reference evidence="8 9" key="1">
    <citation type="journal article" date="2018" name="Nat. Ecol. Evol.">
        <title>Genomic signatures of mitonuclear coevolution across populations of Tigriopus californicus.</title>
        <authorList>
            <person name="Barreto F.S."/>
            <person name="Watson E.T."/>
            <person name="Lima T.G."/>
            <person name="Willett C.S."/>
            <person name="Edmands S."/>
            <person name="Li W."/>
            <person name="Burton R.S."/>
        </authorList>
    </citation>
    <scope>NUCLEOTIDE SEQUENCE [LARGE SCALE GENOMIC DNA]</scope>
    <source>
        <strain evidence="8 9">San Diego</strain>
    </source>
</reference>
<evidence type="ECO:0000256" key="4">
    <source>
        <dbReference type="ARBA" id="ARBA00022833"/>
    </source>
</evidence>
<organism evidence="8 9">
    <name type="scientific">Tigriopus californicus</name>
    <name type="common">Marine copepod</name>
    <dbReference type="NCBI Taxonomy" id="6832"/>
    <lineage>
        <taxon>Eukaryota</taxon>
        <taxon>Metazoa</taxon>
        <taxon>Ecdysozoa</taxon>
        <taxon>Arthropoda</taxon>
        <taxon>Crustacea</taxon>
        <taxon>Multicrustacea</taxon>
        <taxon>Hexanauplia</taxon>
        <taxon>Copepoda</taxon>
        <taxon>Harpacticoida</taxon>
        <taxon>Harpacticidae</taxon>
        <taxon>Tigriopus</taxon>
    </lineage>
</organism>
<dbReference type="InterPro" id="IPR038508">
    <property type="entry name" value="ArfGAP_dom_sf"/>
</dbReference>
<feature type="compositionally biased region" description="Polar residues" evidence="6">
    <location>
        <begin position="285"/>
        <end position="324"/>
    </location>
</feature>
<dbReference type="STRING" id="6832.A0A553N981"/>
<dbReference type="PANTHER" id="PTHR45705:SF1">
    <property type="entry name" value="FI20236P1"/>
    <property type="match status" value="1"/>
</dbReference>
<keyword evidence="9" id="KW-1185">Reference proteome</keyword>
<dbReference type="InterPro" id="IPR044732">
    <property type="entry name" value="ArfGAP_SMAP1-like"/>
</dbReference>
<dbReference type="PRINTS" id="PR00405">
    <property type="entry name" value="REVINTRACTNG"/>
</dbReference>
<name>A0A553N981_TIGCA</name>
<dbReference type="OMA" id="WYQLIEA"/>
<feature type="compositionally biased region" description="Low complexity" evidence="6">
    <location>
        <begin position="275"/>
        <end position="284"/>
    </location>
</feature>
<feature type="region of interest" description="Disordered" evidence="6">
    <location>
        <begin position="172"/>
        <end position="324"/>
    </location>
</feature>
<evidence type="ECO:0000256" key="5">
    <source>
        <dbReference type="PROSITE-ProRule" id="PRU00288"/>
    </source>
</evidence>
<keyword evidence="1" id="KW-0343">GTPase activation</keyword>
<dbReference type="InterPro" id="IPR001164">
    <property type="entry name" value="ArfGAP_dom"/>
</dbReference>
<evidence type="ECO:0000256" key="1">
    <source>
        <dbReference type="ARBA" id="ARBA00022468"/>
    </source>
</evidence>
<dbReference type="SUPFAM" id="SSF57863">
    <property type="entry name" value="ArfGap/RecO-like zinc finger"/>
    <property type="match status" value="1"/>
</dbReference>
<keyword evidence="2" id="KW-0479">Metal-binding</keyword>
<dbReference type="Gene3D" id="1.10.220.150">
    <property type="entry name" value="Arf GTPase activating protein"/>
    <property type="match status" value="1"/>
</dbReference>
<dbReference type="SMART" id="SM00105">
    <property type="entry name" value="ArfGap"/>
    <property type="match status" value="1"/>
</dbReference>
<dbReference type="PROSITE" id="PS50115">
    <property type="entry name" value="ARFGAP"/>
    <property type="match status" value="1"/>
</dbReference>
<dbReference type="GO" id="GO:0005737">
    <property type="term" value="C:cytoplasm"/>
    <property type="evidence" value="ECO:0007669"/>
    <property type="project" value="TreeGrafter"/>
</dbReference>
<gene>
    <name evidence="8" type="ORF">TCAL_08265</name>
</gene>
<feature type="compositionally biased region" description="Gly residues" evidence="6">
    <location>
        <begin position="241"/>
        <end position="252"/>
    </location>
</feature>
<keyword evidence="3 5" id="KW-0863">Zinc-finger</keyword>
<feature type="region of interest" description="Disordered" evidence="6">
    <location>
        <begin position="353"/>
        <end position="377"/>
    </location>
</feature>